<evidence type="ECO:0000259" key="7">
    <source>
        <dbReference type="Pfam" id="PF00557"/>
    </source>
</evidence>
<dbReference type="SUPFAM" id="SSF55920">
    <property type="entry name" value="Creatinase/aminopeptidase"/>
    <property type="match status" value="1"/>
</dbReference>
<dbReference type="CDD" id="cd01085">
    <property type="entry name" value="APP"/>
    <property type="match status" value="1"/>
</dbReference>
<evidence type="ECO:0000259" key="9">
    <source>
        <dbReference type="Pfam" id="PF16188"/>
    </source>
</evidence>
<dbReference type="Pfam" id="PF16189">
    <property type="entry name" value="Creatinase_N_2"/>
    <property type="match status" value="1"/>
</dbReference>
<dbReference type="GO" id="GO:0046872">
    <property type="term" value="F:metal ion binding"/>
    <property type="evidence" value="ECO:0007669"/>
    <property type="project" value="UniProtKB-KW"/>
</dbReference>
<evidence type="ECO:0000256" key="1">
    <source>
        <dbReference type="ARBA" id="ARBA00001936"/>
    </source>
</evidence>
<dbReference type="PROSITE" id="PS00491">
    <property type="entry name" value="PROLINE_PEPTIDASE"/>
    <property type="match status" value="1"/>
</dbReference>
<evidence type="ECO:0000256" key="3">
    <source>
        <dbReference type="ARBA" id="ARBA00022723"/>
    </source>
</evidence>
<sequence length="621" mass="69377">MLSCIFGRNHSRKGFTPPIEHLPTLEIKEPLQTSRTELDERLADLRELLIDSKLDYYLIPTTDAHASEEVAAADARLSFVSGFTGSSGIAIVGQHAAHLWTDSRYFIQAERQLSDAWTLHKDGLPGVPTWLEWLKGLCCCRIGVDPKLVAYTQAQAIGDNLRESDCVLVHTHNLVDRIWYDRPHLPLKPLFELRVQFAGVHASQKLRSVDAYLGSKRALIATALDDVAWTLNLRCHGSVPFSPVFYSYLFLSQAKKILFVHKQQLTKDVSAYLHELGVEVDDYDAVDSRLKEVSEGFTTVLASQSVSYAVAADCTFERIRTTTSPITLWKAVKNETELQGAREAYKRDGLAFVRFLAWLDGQVRAGNPNLTEWTVSGKFDEFRKALPLFKGLAYENISATGANAALPHYAAGPDAPKLDLNTPYLNDSGGQYLDGTCDTTRTVHLGTPTAEQKVAFTRVLQGHIAIDSLVFPEGTTGGHIDVLARRPLWRENLDYGHGTGHGIGSYLNVHEGPHGINKGVTFAEHPLRIGCINSNEPGYYAENRFGMRIESVVAVQAAEQEGWLKYDRLTQVPIDKRLVDFGLLDKSERNWLEAHNQDVKRMLLPMLDKSETLAKEWLERV</sequence>
<gene>
    <name evidence="10" type="ORF">E3P86_02549</name>
</gene>
<dbReference type="Pfam" id="PF16188">
    <property type="entry name" value="Peptidase_M24_C"/>
    <property type="match status" value="1"/>
</dbReference>
<feature type="domain" description="Peptidase M24 C-terminal" evidence="9">
    <location>
        <begin position="562"/>
        <end position="620"/>
    </location>
</feature>
<organism evidence="10 11">
    <name type="scientific">Wallemia ichthyophaga</name>
    <dbReference type="NCBI Taxonomy" id="245174"/>
    <lineage>
        <taxon>Eukaryota</taxon>
        <taxon>Fungi</taxon>
        <taxon>Dikarya</taxon>
        <taxon>Basidiomycota</taxon>
        <taxon>Wallemiomycotina</taxon>
        <taxon>Wallemiomycetes</taxon>
        <taxon>Wallemiales</taxon>
        <taxon>Wallemiaceae</taxon>
        <taxon>Wallemia</taxon>
    </lineage>
</organism>
<keyword evidence="4" id="KW-0378">Hydrolase</keyword>
<protein>
    <recommendedName>
        <fullName evidence="12">Xaa-Pro aminopeptidase P</fullName>
    </recommendedName>
</protein>
<dbReference type="PANTHER" id="PTHR43763:SF17">
    <property type="entry name" value="AMINOPEPTIDASE P, CYTOPLASMIC-RELATED"/>
    <property type="match status" value="1"/>
</dbReference>
<feature type="domain" description="Creatinase N-terminal" evidence="8">
    <location>
        <begin position="41"/>
        <end position="177"/>
    </location>
</feature>
<dbReference type="FunFam" id="3.90.230.10:FF:000009">
    <property type="entry name" value="xaa-Pro aminopeptidase 2"/>
    <property type="match status" value="1"/>
</dbReference>
<dbReference type="Pfam" id="PF01321">
    <property type="entry name" value="Creatinase_N"/>
    <property type="match status" value="1"/>
</dbReference>
<comment type="similarity">
    <text evidence="2 6">Belongs to the peptidase M24B family.</text>
</comment>
<evidence type="ECO:0000256" key="2">
    <source>
        <dbReference type="ARBA" id="ARBA00008766"/>
    </source>
</evidence>
<keyword evidence="5" id="KW-0464">Manganese</keyword>
<dbReference type="InterPro" id="IPR036005">
    <property type="entry name" value="Creatinase/aminopeptidase-like"/>
</dbReference>
<dbReference type="InterPro" id="IPR000994">
    <property type="entry name" value="Pept_M24"/>
</dbReference>
<comment type="caution">
    <text evidence="10">The sequence shown here is derived from an EMBL/GenBank/DDBJ whole genome shotgun (WGS) entry which is preliminary data.</text>
</comment>
<evidence type="ECO:0008006" key="12">
    <source>
        <dbReference type="Google" id="ProtNLM"/>
    </source>
</evidence>
<dbReference type="InterPro" id="IPR050422">
    <property type="entry name" value="X-Pro_aminopeptidase_P"/>
</dbReference>
<dbReference type="Proteomes" id="UP000310689">
    <property type="component" value="Unassembled WGS sequence"/>
</dbReference>
<dbReference type="InterPro" id="IPR033740">
    <property type="entry name" value="Pept_M24B"/>
</dbReference>
<proteinExistence type="inferred from homology"/>
<feature type="domain" description="Peptidase M24" evidence="7">
    <location>
        <begin position="341"/>
        <end position="556"/>
    </location>
</feature>
<dbReference type="PANTHER" id="PTHR43763">
    <property type="entry name" value="XAA-PRO AMINOPEPTIDASE 1"/>
    <property type="match status" value="1"/>
</dbReference>
<dbReference type="InterPro" id="IPR032416">
    <property type="entry name" value="Peptidase_M24_C"/>
</dbReference>
<evidence type="ECO:0000256" key="5">
    <source>
        <dbReference type="ARBA" id="ARBA00023211"/>
    </source>
</evidence>
<dbReference type="Gene3D" id="3.40.350.10">
    <property type="entry name" value="Creatinase/prolidase N-terminal domain"/>
    <property type="match status" value="2"/>
</dbReference>
<evidence type="ECO:0000313" key="10">
    <source>
        <dbReference type="EMBL" id="TIB36149.1"/>
    </source>
</evidence>
<comment type="cofactor">
    <cofactor evidence="1">
        <name>Mn(2+)</name>
        <dbReference type="ChEBI" id="CHEBI:29035"/>
    </cofactor>
</comment>
<evidence type="ECO:0000259" key="8">
    <source>
        <dbReference type="Pfam" id="PF01321"/>
    </source>
</evidence>
<evidence type="ECO:0000256" key="6">
    <source>
        <dbReference type="RuleBase" id="RU000590"/>
    </source>
</evidence>
<reference evidence="10 11" key="1">
    <citation type="submission" date="2019-03" db="EMBL/GenBank/DDBJ databases">
        <title>Sequencing 23 genomes of Wallemia ichthyophaga.</title>
        <authorList>
            <person name="Gostincar C."/>
        </authorList>
    </citation>
    <scope>NUCLEOTIDE SEQUENCE [LARGE SCALE GENOMIC DNA]</scope>
    <source>
        <strain evidence="10 11">EXF-6200</strain>
    </source>
</reference>
<accession>A0A4T0J0S2</accession>
<dbReference type="EMBL" id="SPOI01000134">
    <property type="protein sequence ID" value="TIB36149.1"/>
    <property type="molecule type" value="Genomic_DNA"/>
</dbReference>
<dbReference type="InterPro" id="IPR001131">
    <property type="entry name" value="Peptidase_M24B_aminopep-P_CS"/>
</dbReference>
<dbReference type="Pfam" id="PF00557">
    <property type="entry name" value="Peptidase_M24"/>
    <property type="match status" value="1"/>
</dbReference>
<dbReference type="InterPro" id="IPR000587">
    <property type="entry name" value="Creatinase_N"/>
</dbReference>
<dbReference type="InterPro" id="IPR029149">
    <property type="entry name" value="Creatin/AminoP/Spt16_N"/>
</dbReference>
<dbReference type="GO" id="GO:0070006">
    <property type="term" value="F:metalloaminopeptidase activity"/>
    <property type="evidence" value="ECO:0007669"/>
    <property type="project" value="InterPro"/>
</dbReference>
<dbReference type="FunFam" id="3.40.350.10:FF:000003">
    <property type="entry name" value="Xaa-pro aminopeptidase P"/>
    <property type="match status" value="1"/>
</dbReference>
<dbReference type="SUPFAM" id="SSF53092">
    <property type="entry name" value="Creatinase/prolidase N-terminal domain"/>
    <property type="match status" value="1"/>
</dbReference>
<dbReference type="AlphaFoldDB" id="A0A4T0J0S2"/>
<evidence type="ECO:0000313" key="11">
    <source>
        <dbReference type="Proteomes" id="UP000310689"/>
    </source>
</evidence>
<keyword evidence="3 6" id="KW-0479">Metal-binding</keyword>
<dbReference type="Gene3D" id="3.90.230.10">
    <property type="entry name" value="Creatinase/methionine aminopeptidase superfamily"/>
    <property type="match status" value="1"/>
</dbReference>
<evidence type="ECO:0000256" key="4">
    <source>
        <dbReference type="ARBA" id="ARBA00022801"/>
    </source>
</evidence>
<name>A0A4T0J0S2_WALIC</name>